<organism evidence="2 3">
    <name type="scientific">Nocardia vinacea</name>
    <dbReference type="NCBI Taxonomy" id="96468"/>
    <lineage>
        <taxon>Bacteria</taxon>
        <taxon>Bacillati</taxon>
        <taxon>Actinomycetota</taxon>
        <taxon>Actinomycetes</taxon>
        <taxon>Mycobacteriales</taxon>
        <taxon>Nocardiaceae</taxon>
        <taxon>Nocardia</taxon>
    </lineage>
</organism>
<proteinExistence type="predicted"/>
<keyword evidence="3" id="KW-1185">Reference proteome</keyword>
<dbReference type="Proteomes" id="UP001432062">
    <property type="component" value="Chromosome"/>
</dbReference>
<evidence type="ECO:0000313" key="2">
    <source>
        <dbReference type="EMBL" id="WUV48382.1"/>
    </source>
</evidence>
<name>A0ABZ1Z2P6_9NOCA</name>
<protein>
    <submittedName>
        <fullName evidence="2">Uncharacterized protein</fullName>
    </submittedName>
</protein>
<evidence type="ECO:0000313" key="3">
    <source>
        <dbReference type="Proteomes" id="UP001432062"/>
    </source>
</evidence>
<keyword evidence="1" id="KW-0732">Signal</keyword>
<accession>A0ABZ1Z2P6</accession>
<dbReference type="RefSeq" id="WP_329412716.1">
    <property type="nucleotide sequence ID" value="NZ_CP109441.1"/>
</dbReference>
<evidence type="ECO:0000256" key="1">
    <source>
        <dbReference type="SAM" id="SignalP"/>
    </source>
</evidence>
<reference evidence="2" key="1">
    <citation type="submission" date="2022-10" db="EMBL/GenBank/DDBJ databases">
        <title>The complete genomes of actinobacterial strains from the NBC collection.</title>
        <authorList>
            <person name="Joergensen T.S."/>
            <person name="Alvarez Arevalo M."/>
            <person name="Sterndorff E.B."/>
            <person name="Faurdal D."/>
            <person name="Vuksanovic O."/>
            <person name="Mourched A.-S."/>
            <person name="Charusanti P."/>
            <person name="Shaw S."/>
            <person name="Blin K."/>
            <person name="Weber T."/>
        </authorList>
    </citation>
    <scope>NUCLEOTIDE SEQUENCE</scope>
    <source>
        <strain evidence="2">NBC_01482</strain>
    </source>
</reference>
<feature type="chain" id="PRO_5045309243" evidence="1">
    <location>
        <begin position="31"/>
        <end position="111"/>
    </location>
</feature>
<dbReference type="EMBL" id="CP109441">
    <property type="protein sequence ID" value="WUV48382.1"/>
    <property type="molecule type" value="Genomic_DNA"/>
</dbReference>
<gene>
    <name evidence="2" type="ORF">OG563_09385</name>
</gene>
<sequence>MGLPSEFGKAAGVGIAALALLAPLTGTAQAAIGRASYVTVTGKILSIERPDSGACIQLQDATVRFENGTSDRAYLFGDSACGAGSEIEGVDLIWKAPAGVQALSARFEPTG</sequence>
<feature type="signal peptide" evidence="1">
    <location>
        <begin position="1"/>
        <end position="30"/>
    </location>
</feature>